<name>A0A550CQX4_9AGAR</name>
<keyword evidence="2" id="KW-1185">Reference proteome</keyword>
<reference evidence="1 2" key="1">
    <citation type="journal article" date="2019" name="New Phytol.">
        <title>Comparative genomics reveals unique wood-decay strategies and fruiting body development in the Schizophyllaceae.</title>
        <authorList>
            <person name="Almasi E."/>
            <person name="Sahu N."/>
            <person name="Krizsan K."/>
            <person name="Balint B."/>
            <person name="Kovacs G.M."/>
            <person name="Kiss B."/>
            <person name="Cseklye J."/>
            <person name="Drula E."/>
            <person name="Henrissat B."/>
            <person name="Nagy I."/>
            <person name="Chovatia M."/>
            <person name="Adam C."/>
            <person name="LaButti K."/>
            <person name="Lipzen A."/>
            <person name="Riley R."/>
            <person name="Grigoriev I.V."/>
            <person name="Nagy L.G."/>
        </authorList>
    </citation>
    <scope>NUCLEOTIDE SEQUENCE [LARGE SCALE GENOMIC DNA]</scope>
    <source>
        <strain evidence="1 2">NL-1724</strain>
    </source>
</reference>
<evidence type="ECO:0000313" key="1">
    <source>
        <dbReference type="EMBL" id="TRM67203.1"/>
    </source>
</evidence>
<dbReference type="AlphaFoldDB" id="A0A550CQX4"/>
<gene>
    <name evidence="1" type="ORF">BD626DRAFT_485111</name>
</gene>
<dbReference type="EMBL" id="VDMD01000003">
    <property type="protein sequence ID" value="TRM67203.1"/>
    <property type="molecule type" value="Genomic_DNA"/>
</dbReference>
<feature type="non-terminal residue" evidence="1">
    <location>
        <position position="187"/>
    </location>
</feature>
<sequence length="187" mass="20918">MHPLLTRRPSIASPHIILASVAPSSRCHSSELAKLCELSTLFRRSSERQPGHEAALKAYAQKRLDEDIDHASSCSEGRPGDALEAALKAWKRKRPVQDINPATRTSTAPPAGDLSFLRRVAHVQPLHNVNLYHLRTLLTDHIGDVERIDHNLFYNMFTRTASTHVLFVDQSSVEKVTTLVIRDFGIL</sequence>
<comment type="caution">
    <text evidence="1">The sequence shown here is derived from an EMBL/GenBank/DDBJ whole genome shotgun (WGS) entry which is preliminary data.</text>
</comment>
<proteinExistence type="predicted"/>
<accession>A0A550CQX4</accession>
<protein>
    <submittedName>
        <fullName evidence="1">Uncharacterized protein</fullName>
    </submittedName>
</protein>
<organism evidence="1 2">
    <name type="scientific">Schizophyllum amplum</name>
    <dbReference type="NCBI Taxonomy" id="97359"/>
    <lineage>
        <taxon>Eukaryota</taxon>
        <taxon>Fungi</taxon>
        <taxon>Dikarya</taxon>
        <taxon>Basidiomycota</taxon>
        <taxon>Agaricomycotina</taxon>
        <taxon>Agaricomycetes</taxon>
        <taxon>Agaricomycetidae</taxon>
        <taxon>Agaricales</taxon>
        <taxon>Schizophyllaceae</taxon>
        <taxon>Schizophyllum</taxon>
    </lineage>
</organism>
<dbReference type="Proteomes" id="UP000320762">
    <property type="component" value="Unassembled WGS sequence"/>
</dbReference>
<evidence type="ECO:0000313" key="2">
    <source>
        <dbReference type="Proteomes" id="UP000320762"/>
    </source>
</evidence>